<feature type="transmembrane region" description="Helical" evidence="6">
    <location>
        <begin position="573"/>
        <end position="594"/>
    </location>
</feature>
<feature type="transmembrane region" description="Helical" evidence="6">
    <location>
        <begin position="728"/>
        <end position="747"/>
    </location>
</feature>
<dbReference type="GO" id="GO:0016020">
    <property type="term" value="C:membrane"/>
    <property type="evidence" value="ECO:0007669"/>
    <property type="project" value="UniProtKB-SubCell"/>
</dbReference>
<feature type="transmembrane region" description="Helical" evidence="6">
    <location>
        <begin position="220"/>
        <end position="242"/>
    </location>
</feature>
<proteinExistence type="inferred from homology"/>
<feature type="transmembrane region" description="Helical" evidence="6">
    <location>
        <begin position="753"/>
        <end position="773"/>
    </location>
</feature>
<feature type="transmembrane region" description="Helical" evidence="6">
    <location>
        <begin position="353"/>
        <end position="378"/>
    </location>
</feature>
<evidence type="ECO:0000256" key="5">
    <source>
        <dbReference type="ARBA" id="ARBA00023136"/>
    </source>
</evidence>
<feature type="transmembrane region" description="Helical" evidence="6">
    <location>
        <begin position="606"/>
        <end position="628"/>
    </location>
</feature>
<name>W9ZWR4_FUSOX</name>
<feature type="transmembrane region" description="Helical" evidence="6">
    <location>
        <begin position="526"/>
        <end position="552"/>
    </location>
</feature>
<feature type="transmembrane region" description="Helical" evidence="6">
    <location>
        <begin position="688"/>
        <end position="708"/>
    </location>
</feature>
<evidence type="ECO:0000256" key="3">
    <source>
        <dbReference type="ARBA" id="ARBA00022692"/>
    </source>
</evidence>
<dbReference type="VEuPathDB" id="FungiDB:FOMG_17864"/>
<feature type="transmembrane region" description="Helical" evidence="6">
    <location>
        <begin position="321"/>
        <end position="341"/>
    </location>
</feature>
<dbReference type="InterPro" id="IPR002528">
    <property type="entry name" value="MATE_fam"/>
</dbReference>
<protein>
    <recommendedName>
        <fullName evidence="8">Transporter</fullName>
    </recommendedName>
</protein>
<evidence type="ECO:0000256" key="4">
    <source>
        <dbReference type="ARBA" id="ARBA00022989"/>
    </source>
</evidence>
<dbReference type="GO" id="GO:0042910">
    <property type="term" value="F:xenobiotic transmembrane transporter activity"/>
    <property type="evidence" value="ECO:0007669"/>
    <property type="project" value="InterPro"/>
</dbReference>
<keyword evidence="5 6" id="KW-0472">Membrane</keyword>
<feature type="transmembrane region" description="Helical" evidence="6">
    <location>
        <begin position="471"/>
        <end position="489"/>
    </location>
</feature>
<dbReference type="Proteomes" id="UP000030703">
    <property type="component" value="Unassembled WGS sequence"/>
</dbReference>
<keyword evidence="4 6" id="KW-1133">Transmembrane helix</keyword>
<dbReference type="CDD" id="cd13132">
    <property type="entry name" value="MATE_eukaryotic"/>
    <property type="match status" value="1"/>
</dbReference>
<dbReference type="HOGENOM" id="CLU_012893_1_2_1"/>
<comment type="similarity">
    <text evidence="2">Belongs to the multi antimicrobial extrusion (MATE) (TC 2.A.66.1) family.</text>
</comment>
<comment type="subcellular location">
    <subcellularLocation>
        <location evidence="1">Membrane</location>
        <topology evidence="1">Multi-pass membrane protein</topology>
    </subcellularLocation>
</comment>
<evidence type="ECO:0000256" key="6">
    <source>
        <dbReference type="SAM" id="Phobius"/>
    </source>
</evidence>
<dbReference type="OrthoDB" id="2126698at2759"/>
<accession>W9ZWR4</accession>
<dbReference type="PANTHER" id="PTHR11206">
    <property type="entry name" value="MULTIDRUG RESISTANCE PROTEIN"/>
    <property type="match status" value="1"/>
</dbReference>
<evidence type="ECO:0000313" key="7">
    <source>
        <dbReference type="EMBL" id="EXK25491.1"/>
    </source>
</evidence>
<dbReference type="AlphaFoldDB" id="W9ZWR4"/>
<evidence type="ECO:0000256" key="1">
    <source>
        <dbReference type="ARBA" id="ARBA00004141"/>
    </source>
</evidence>
<sequence length="806" mass="88389">MSLPTSSPLNPDGERRGRRHSIFADFIPDDLTFPPAFIDPTPNVEEILNRDIDECSSGDEHRDEEAIEDPRYVDETDVQLAFHPTGIAFGQGFSTVPPSSIDIPPPNPHDFEQSLRAEVSLLRDNDIIPPKHPPTGWKTTKLGRLYRHLFSTRVHDHDKPLFASEDSGETTPLLRERVVRFDGIPPTPGPDEVHKRWEEALASHKIETTWQRETKTLIQYALPLIVTFLLHYSVTVASVLTVGRLGMEELAAVNLATMTASITYYVPVQGLATCLDTLCAQAYGSGHKHLVGLQAQRMTWVLWLIMIPIAIVWWFSEPILAAAVGPGHTTELAALYMRILIAGMPGQRETKTLIQYALPLIVTFLLHYSVTVASVLTVGRLGMEELAAVNLATMTASITYYVPVQGLATCLDTLCAQAYGSGHKHLVGLQAQRMTWVLWLIMIPIAIVWWFSEPILAAAVGPGHTTELAALYMRILIAGMPGVSAFESAKRFVQSQGLFHATTYTLLVGAPLSFLQNWLFVFKLGWGFPGAAIAMAVTHNLLPILLILYVRLFEGYECWKGFSRKAFTNWGPMIKLALPGMIMIEAQFSVLEILTIAAGRFGTAQLAAQGVLVTVTSMSFNIPFPLAIATSTRVANLIGADLSKAARVTAKVAIFAALIVGSINLTIFTTLRRQIPAVFTEDEQVIDIASNVILVCAIMQIFDALAAVSHGLLRGIGRQSIGSYANLFAYYVVALPIALGTSFGLGWGLAGLWVGLTAGLAVVSGLEAMYLYFTDWEEAVKQAEARMRTETARRRSSLSGLSQERH</sequence>
<reference evidence="7" key="2">
    <citation type="submission" date="2012-05" db="EMBL/GenBank/DDBJ databases">
        <title>Annotation of the Genome Sequence of Fusarium oxysporum f. sp. melonis 26406.</title>
        <authorList>
            <consortium name="The Broad Institute Genomics Platform"/>
            <person name="Ma L.-J."/>
            <person name="Corby-Kistler H."/>
            <person name="Broz K."/>
            <person name="Gale L.R."/>
            <person name="Jonkers W."/>
            <person name="O'Donnell K."/>
            <person name="Ploetz R."/>
            <person name="Steinberg C."/>
            <person name="Schwartz D.C."/>
            <person name="VanEtten H."/>
            <person name="Zhou S."/>
            <person name="Young S.K."/>
            <person name="Zeng Q."/>
            <person name="Gargeya S."/>
            <person name="Fitzgerald M."/>
            <person name="Abouelleil A."/>
            <person name="Alvarado L."/>
            <person name="Chapman S.B."/>
            <person name="Gainer-Dewar J."/>
            <person name="Goldberg J."/>
            <person name="Griggs A."/>
            <person name="Gujja S."/>
            <person name="Hansen M."/>
            <person name="Howarth C."/>
            <person name="Imamovic A."/>
            <person name="Ireland A."/>
            <person name="Larimer J."/>
            <person name="McCowan C."/>
            <person name="Murphy C."/>
            <person name="Pearson M."/>
            <person name="Poon T.W."/>
            <person name="Priest M."/>
            <person name="Roberts A."/>
            <person name="Saif S."/>
            <person name="Shea T."/>
            <person name="Sykes S."/>
            <person name="Wortman J."/>
            <person name="Nusbaum C."/>
            <person name="Birren B."/>
        </authorList>
    </citation>
    <scope>NUCLEOTIDE SEQUENCE</scope>
    <source>
        <strain evidence="7">26406</strain>
    </source>
</reference>
<keyword evidence="3 6" id="KW-0812">Transmembrane</keyword>
<evidence type="ECO:0008006" key="8">
    <source>
        <dbReference type="Google" id="ProtNLM"/>
    </source>
</evidence>
<feature type="transmembrane region" description="Helical" evidence="6">
    <location>
        <begin position="298"/>
        <end position="315"/>
    </location>
</feature>
<feature type="transmembrane region" description="Helical" evidence="6">
    <location>
        <begin position="434"/>
        <end position="451"/>
    </location>
</feature>
<feature type="transmembrane region" description="Helical" evidence="6">
    <location>
        <begin position="501"/>
        <end position="520"/>
    </location>
</feature>
<dbReference type="GO" id="GO:1990961">
    <property type="term" value="P:xenobiotic detoxification by transmembrane export across the plasma membrane"/>
    <property type="evidence" value="ECO:0007669"/>
    <property type="project" value="InterPro"/>
</dbReference>
<dbReference type="NCBIfam" id="TIGR00797">
    <property type="entry name" value="matE"/>
    <property type="match status" value="1"/>
</dbReference>
<dbReference type="Pfam" id="PF01554">
    <property type="entry name" value="MatE"/>
    <property type="match status" value="3"/>
</dbReference>
<feature type="transmembrane region" description="Helical" evidence="6">
    <location>
        <begin position="648"/>
        <end position="668"/>
    </location>
</feature>
<evidence type="ECO:0000256" key="2">
    <source>
        <dbReference type="ARBA" id="ARBA00010199"/>
    </source>
</evidence>
<gene>
    <name evidence="7" type="ORF">FOMG_17864</name>
</gene>
<organism evidence="7">
    <name type="scientific">Fusarium oxysporum f. sp. melonis 26406</name>
    <dbReference type="NCBI Taxonomy" id="1089452"/>
    <lineage>
        <taxon>Eukaryota</taxon>
        <taxon>Fungi</taxon>
        <taxon>Dikarya</taxon>
        <taxon>Ascomycota</taxon>
        <taxon>Pezizomycotina</taxon>
        <taxon>Sordariomycetes</taxon>
        <taxon>Hypocreomycetidae</taxon>
        <taxon>Hypocreales</taxon>
        <taxon>Nectriaceae</taxon>
        <taxon>Fusarium</taxon>
        <taxon>Fusarium oxysporum species complex</taxon>
    </lineage>
</organism>
<reference evidence="7" key="1">
    <citation type="submission" date="2012-04" db="EMBL/GenBank/DDBJ databases">
        <title>The Genome Sequence of Fusarium oxysporum melonis.</title>
        <authorList>
            <consortium name="The Broad Institute Genome Sequencing Platform"/>
            <person name="Ma L.-J."/>
            <person name="Gale L.R."/>
            <person name="Schwartz D.C."/>
            <person name="Zhou S."/>
            <person name="Corby-Kistler H."/>
            <person name="Young S.K."/>
            <person name="Zeng Q."/>
            <person name="Gargeya S."/>
            <person name="Fitzgerald M."/>
            <person name="Haas B."/>
            <person name="Abouelleil A."/>
            <person name="Alvarado L."/>
            <person name="Arachchi H.M."/>
            <person name="Berlin A."/>
            <person name="Brown A."/>
            <person name="Chapman S.B."/>
            <person name="Chen Z."/>
            <person name="Dunbar C."/>
            <person name="Freedman E."/>
            <person name="Gearin G."/>
            <person name="Goldberg J."/>
            <person name="Griggs A."/>
            <person name="Gujja S."/>
            <person name="Heiman D."/>
            <person name="Howarth C."/>
            <person name="Larson L."/>
            <person name="Lui A."/>
            <person name="MacDonald P.J.P."/>
            <person name="Montmayeur A."/>
            <person name="Murphy C."/>
            <person name="Neiman D."/>
            <person name="Pearson M."/>
            <person name="Priest M."/>
            <person name="Roberts A."/>
            <person name="Saif S."/>
            <person name="Shea T."/>
            <person name="Shenoy N."/>
            <person name="Sisk P."/>
            <person name="Stolte C."/>
            <person name="Sykes S."/>
            <person name="Wortman J."/>
            <person name="Nusbaum C."/>
            <person name="Birren B."/>
        </authorList>
    </citation>
    <scope>NUCLEOTIDE SEQUENCE</scope>
    <source>
        <strain evidence="7">26406</strain>
    </source>
</reference>
<dbReference type="EMBL" id="JH659399">
    <property type="protein sequence ID" value="EXK25491.1"/>
    <property type="molecule type" value="Genomic_DNA"/>
</dbReference>
<dbReference type="GO" id="GO:0015297">
    <property type="term" value="F:antiporter activity"/>
    <property type="evidence" value="ECO:0007669"/>
    <property type="project" value="InterPro"/>
</dbReference>
<dbReference type="InterPro" id="IPR045069">
    <property type="entry name" value="MATE_euk"/>
</dbReference>